<accession>A0ABR7NEV6</accession>
<keyword evidence="4" id="KW-0804">Transcription</keyword>
<evidence type="ECO:0000256" key="1">
    <source>
        <dbReference type="ARBA" id="ARBA00009437"/>
    </source>
</evidence>
<comment type="caution">
    <text evidence="6">The sequence shown here is derived from an EMBL/GenBank/DDBJ whole genome shotgun (WGS) entry which is preliminary data.</text>
</comment>
<proteinExistence type="inferred from homology"/>
<dbReference type="Gene3D" id="1.10.10.10">
    <property type="entry name" value="Winged helix-like DNA-binding domain superfamily/Winged helix DNA-binding domain"/>
    <property type="match status" value="1"/>
</dbReference>
<keyword evidence="3" id="KW-0238">DNA-binding</keyword>
<keyword evidence="7" id="KW-1185">Reference proteome</keyword>
<reference evidence="6 7" key="1">
    <citation type="submission" date="2020-08" db="EMBL/GenBank/DDBJ databases">
        <title>Genome public.</title>
        <authorList>
            <person name="Liu C."/>
            <person name="Sun Q."/>
        </authorList>
    </citation>
    <scope>NUCLEOTIDE SEQUENCE [LARGE SCALE GENOMIC DNA]</scope>
    <source>
        <strain evidence="6 7">BX1</strain>
    </source>
</reference>
<name>A0ABR7NEV6_9FIRM</name>
<evidence type="ECO:0000256" key="2">
    <source>
        <dbReference type="ARBA" id="ARBA00023015"/>
    </source>
</evidence>
<dbReference type="CDD" id="cd05466">
    <property type="entry name" value="PBP2_LTTR_substrate"/>
    <property type="match status" value="1"/>
</dbReference>
<sequence length="293" mass="33629">MITLLQLKYFRQLAATEHITRTARELYISQTALSSMIIGLEKELGTPLFERSNRAIHLNEAGRLYLKYVDEVFLALENGRMALNDITESKERKISIAMGSSLVWVPMIHTFHQKFPQYNISQFNMSTTALTASLNDFSVDFVIAGVGDIPMAELSYEPIKTDGIYLCVPKGHRLADRECVYMDELCDEDFINLQVGSPWRRYCDYLFEQAGYEVHSVLECDYTMRAALIESGFGVSLTSASAREVDLLKPNRYIRIADPYARREMAIFWNPRKYISKAMTDFKQYCISYYVAG</sequence>
<dbReference type="PANTHER" id="PTHR30419">
    <property type="entry name" value="HTH-TYPE TRANSCRIPTIONAL REGULATOR YBHD"/>
    <property type="match status" value="1"/>
</dbReference>
<dbReference type="PRINTS" id="PR00039">
    <property type="entry name" value="HTHLYSR"/>
</dbReference>
<dbReference type="Proteomes" id="UP000658131">
    <property type="component" value="Unassembled WGS sequence"/>
</dbReference>
<protein>
    <submittedName>
        <fullName evidence="6">LysR family transcriptional regulator</fullName>
    </submittedName>
</protein>
<dbReference type="EMBL" id="JACRTB010000001">
    <property type="protein sequence ID" value="MBC8574946.1"/>
    <property type="molecule type" value="Genomic_DNA"/>
</dbReference>
<dbReference type="SUPFAM" id="SSF53850">
    <property type="entry name" value="Periplasmic binding protein-like II"/>
    <property type="match status" value="1"/>
</dbReference>
<evidence type="ECO:0000256" key="3">
    <source>
        <dbReference type="ARBA" id="ARBA00023125"/>
    </source>
</evidence>
<dbReference type="PROSITE" id="PS50931">
    <property type="entry name" value="HTH_LYSR"/>
    <property type="match status" value="1"/>
</dbReference>
<dbReference type="Pfam" id="PF03466">
    <property type="entry name" value="LysR_substrate"/>
    <property type="match status" value="1"/>
</dbReference>
<evidence type="ECO:0000313" key="6">
    <source>
        <dbReference type="EMBL" id="MBC8574946.1"/>
    </source>
</evidence>
<dbReference type="InterPro" id="IPR050950">
    <property type="entry name" value="HTH-type_LysR_regulators"/>
</dbReference>
<gene>
    <name evidence="6" type="ORF">H8717_00770</name>
</gene>
<dbReference type="PANTHER" id="PTHR30419:SF28">
    <property type="entry name" value="HTH-TYPE TRANSCRIPTIONAL REGULATOR BSDA"/>
    <property type="match status" value="1"/>
</dbReference>
<evidence type="ECO:0000313" key="7">
    <source>
        <dbReference type="Proteomes" id="UP000658131"/>
    </source>
</evidence>
<dbReference type="InterPro" id="IPR036390">
    <property type="entry name" value="WH_DNA-bd_sf"/>
</dbReference>
<keyword evidence="2" id="KW-0805">Transcription regulation</keyword>
<dbReference type="SUPFAM" id="SSF46785">
    <property type="entry name" value="Winged helix' DNA-binding domain"/>
    <property type="match status" value="1"/>
</dbReference>
<evidence type="ECO:0000256" key="4">
    <source>
        <dbReference type="ARBA" id="ARBA00023163"/>
    </source>
</evidence>
<dbReference type="InterPro" id="IPR005119">
    <property type="entry name" value="LysR_subst-bd"/>
</dbReference>
<organism evidence="6 7">
    <name type="scientific">Yanshouia hominis</name>
    <dbReference type="NCBI Taxonomy" id="2763673"/>
    <lineage>
        <taxon>Bacteria</taxon>
        <taxon>Bacillati</taxon>
        <taxon>Bacillota</taxon>
        <taxon>Clostridia</taxon>
        <taxon>Eubacteriales</taxon>
        <taxon>Oscillospiraceae</taxon>
        <taxon>Yanshouia</taxon>
    </lineage>
</organism>
<dbReference type="Gene3D" id="3.40.190.290">
    <property type="match status" value="1"/>
</dbReference>
<feature type="domain" description="HTH lysR-type" evidence="5">
    <location>
        <begin position="2"/>
        <end position="59"/>
    </location>
</feature>
<evidence type="ECO:0000259" key="5">
    <source>
        <dbReference type="PROSITE" id="PS50931"/>
    </source>
</evidence>
<dbReference type="RefSeq" id="WP_262398637.1">
    <property type="nucleotide sequence ID" value="NZ_JACRTB010000001.1"/>
</dbReference>
<dbReference type="InterPro" id="IPR000847">
    <property type="entry name" value="LysR_HTH_N"/>
</dbReference>
<comment type="similarity">
    <text evidence="1">Belongs to the LysR transcriptional regulatory family.</text>
</comment>
<dbReference type="Pfam" id="PF00126">
    <property type="entry name" value="HTH_1"/>
    <property type="match status" value="1"/>
</dbReference>
<dbReference type="InterPro" id="IPR036388">
    <property type="entry name" value="WH-like_DNA-bd_sf"/>
</dbReference>